<dbReference type="EMBL" id="MU273797">
    <property type="protein sequence ID" value="KAI0028062.1"/>
    <property type="molecule type" value="Genomic_DNA"/>
</dbReference>
<keyword evidence="2" id="KW-1185">Reference proteome</keyword>
<organism evidence="1 2">
    <name type="scientific">Vararia minispora EC-137</name>
    <dbReference type="NCBI Taxonomy" id="1314806"/>
    <lineage>
        <taxon>Eukaryota</taxon>
        <taxon>Fungi</taxon>
        <taxon>Dikarya</taxon>
        <taxon>Basidiomycota</taxon>
        <taxon>Agaricomycotina</taxon>
        <taxon>Agaricomycetes</taxon>
        <taxon>Russulales</taxon>
        <taxon>Lachnocladiaceae</taxon>
        <taxon>Vararia</taxon>
    </lineage>
</organism>
<sequence length="104" mass="11511">MPQDDPRDVSRAVKRTPPAIWTQESADAMGTSGMFLAGMIMVTRNRYLAWPSLMFGVSSYINYHPLRTKEGQPPIANLLLSFAALIASYVPLFLETPKPVQLSA</sequence>
<dbReference type="Proteomes" id="UP000814128">
    <property type="component" value="Unassembled WGS sequence"/>
</dbReference>
<protein>
    <submittedName>
        <fullName evidence="1">Uncharacterized protein</fullName>
    </submittedName>
</protein>
<gene>
    <name evidence="1" type="ORF">K488DRAFT_59653</name>
</gene>
<comment type="caution">
    <text evidence="1">The sequence shown here is derived from an EMBL/GenBank/DDBJ whole genome shotgun (WGS) entry which is preliminary data.</text>
</comment>
<reference evidence="1" key="1">
    <citation type="submission" date="2021-02" db="EMBL/GenBank/DDBJ databases">
        <authorList>
            <consortium name="DOE Joint Genome Institute"/>
            <person name="Ahrendt S."/>
            <person name="Looney B.P."/>
            <person name="Miyauchi S."/>
            <person name="Morin E."/>
            <person name="Drula E."/>
            <person name="Courty P.E."/>
            <person name="Chicoki N."/>
            <person name="Fauchery L."/>
            <person name="Kohler A."/>
            <person name="Kuo A."/>
            <person name="Labutti K."/>
            <person name="Pangilinan J."/>
            <person name="Lipzen A."/>
            <person name="Riley R."/>
            <person name="Andreopoulos W."/>
            <person name="He G."/>
            <person name="Johnson J."/>
            <person name="Barry K.W."/>
            <person name="Grigoriev I.V."/>
            <person name="Nagy L."/>
            <person name="Hibbett D."/>
            <person name="Henrissat B."/>
            <person name="Matheny P.B."/>
            <person name="Labbe J."/>
            <person name="Martin F."/>
        </authorList>
    </citation>
    <scope>NUCLEOTIDE SEQUENCE</scope>
    <source>
        <strain evidence="1">EC-137</strain>
    </source>
</reference>
<proteinExistence type="predicted"/>
<accession>A0ACB8Q8L4</accession>
<evidence type="ECO:0000313" key="2">
    <source>
        <dbReference type="Proteomes" id="UP000814128"/>
    </source>
</evidence>
<evidence type="ECO:0000313" key="1">
    <source>
        <dbReference type="EMBL" id="KAI0028062.1"/>
    </source>
</evidence>
<reference evidence="1" key="2">
    <citation type="journal article" date="2022" name="New Phytol.">
        <title>Evolutionary transition to the ectomycorrhizal habit in the genomes of a hyperdiverse lineage of mushroom-forming fungi.</title>
        <authorList>
            <person name="Looney B."/>
            <person name="Miyauchi S."/>
            <person name="Morin E."/>
            <person name="Drula E."/>
            <person name="Courty P.E."/>
            <person name="Kohler A."/>
            <person name="Kuo A."/>
            <person name="LaButti K."/>
            <person name="Pangilinan J."/>
            <person name="Lipzen A."/>
            <person name="Riley R."/>
            <person name="Andreopoulos W."/>
            <person name="He G."/>
            <person name="Johnson J."/>
            <person name="Nolan M."/>
            <person name="Tritt A."/>
            <person name="Barry K.W."/>
            <person name="Grigoriev I.V."/>
            <person name="Nagy L.G."/>
            <person name="Hibbett D."/>
            <person name="Henrissat B."/>
            <person name="Matheny P.B."/>
            <person name="Labbe J."/>
            <person name="Martin F.M."/>
        </authorList>
    </citation>
    <scope>NUCLEOTIDE SEQUENCE</scope>
    <source>
        <strain evidence="1">EC-137</strain>
    </source>
</reference>
<name>A0ACB8Q8L4_9AGAM</name>